<keyword evidence="5 9" id="KW-0812">Transmembrane</keyword>
<evidence type="ECO:0000256" key="9">
    <source>
        <dbReference type="RuleBase" id="RU369079"/>
    </source>
</evidence>
<sequence length="210" mass="22763">MAANLDLAEAGTPPLAPPAPRDGAGALRLAERLDRFVTGAGMAGGWMIVLLVIVVCIDVVTRKFITFHSTFLQELEWHIHTVVFALSFGFAYVRGAHVRIDVIRDRLSRPSRARLELAGIILLLVPFAVLILWVGITFAHQALVQNEGSTSAQGIPHRWIIKSLIPIGMVLLLTAAVATALRAWCYLRGQADAPEAFEQEPVSLETPGAA</sequence>
<evidence type="ECO:0000256" key="1">
    <source>
        <dbReference type="ARBA" id="ARBA00004429"/>
    </source>
</evidence>
<keyword evidence="6 9" id="KW-1133">Transmembrane helix</keyword>
<keyword evidence="3" id="KW-1003">Cell membrane</keyword>
<evidence type="ECO:0000256" key="2">
    <source>
        <dbReference type="ARBA" id="ARBA00022448"/>
    </source>
</evidence>
<evidence type="ECO:0000256" key="5">
    <source>
        <dbReference type="ARBA" id="ARBA00022692"/>
    </source>
</evidence>
<feature type="transmembrane region" description="Helical" evidence="9">
    <location>
        <begin position="117"/>
        <end position="139"/>
    </location>
</feature>
<dbReference type="InterPro" id="IPR007387">
    <property type="entry name" value="TRAP_DctQ"/>
</dbReference>
<feature type="transmembrane region" description="Helical" evidence="9">
    <location>
        <begin position="159"/>
        <end position="181"/>
    </location>
</feature>
<reference evidence="11 12" key="1">
    <citation type="journal article" date="2017" name="Int. J. Syst. Evol. Microbiol.">
        <title>Ramlibacter alkalitolerans sp. nov., alkali-tolerant bacterium isolated from soil of ginseng.</title>
        <authorList>
            <person name="Lee D.H."/>
            <person name="Cha C.J."/>
        </authorList>
    </citation>
    <scope>NUCLEOTIDE SEQUENCE [LARGE SCALE GENOMIC DNA]</scope>
    <source>
        <strain evidence="11 12">KACC 19305</strain>
    </source>
</reference>
<accession>A0ABS1JKB5</accession>
<name>A0ABS1JKB5_9BURK</name>
<keyword evidence="4 9" id="KW-0997">Cell inner membrane</keyword>
<evidence type="ECO:0000256" key="3">
    <source>
        <dbReference type="ARBA" id="ARBA00022475"/>
    </source>
</evidence>
<dbReference type="PANTHER" id="PTHR35011">
    <property type="entry name" value="2,3-DIKETO-L-GULONATE TRAP TRANSPORTER SMALL PERMEASE PROTEIN YIAM"/>
    <property type="match status" value="1"/>
</dbReference>
<gene>
    <name evidence="11" type="ORF">JI746_05455</name>
</gene>
<comment type="subcellular location">
    <subcellularLocation>
        <location evidence="1 9">Cell inner membrane</location>
        <topology evidence="1 9">Multi-pass membrane protein</topology>
    </subcellularLocation>
</comment>
<evidence type="ECO:0000256" key="8">
    <source>
        <dbReference type="ARBA" id="ARBA00038436"/>
    </source>
</evidence>
<keyword evidence="2 9" id="KW-0813">Transport</keyword>
<comment type="subunit">
    <text evidence="9">The complex comprises the extracytoplasmic solute receptor protein and the two transmembrane proteins.</text>
</comment>
<evidence type="ECO:0000259" key="10">
    <source>
        <dbReference type="Pfam" id="PF04290"/>
    </source>
</evidence>
<keyword evidence="12" id="KW-1185">Reference proteome</keyword>
<evidence type="ECO:0000256" key="4">
    <source>
        <dbReference type="ARBA" id="ARBA00022519"/>
    </source>
</evidence>
<feature type="domain" description="Tripartite ATP-independent periplasmic transporters DctQ component" evidence="10">
    <location>
        <begin position="51"/>
        <end position="185"/>
    </location>
</feature>
<comment type="similarity">
    <text evidence="8 9">Belongs to the TRAP transporter small permease family.</text>
</comment>
<protein>
    <recommendedName>
        <fullName evidence="9">TRAP transporter small permease protein</fullName>
    </recommendedName>
</protein>
<comment type="caution">
    <text evidence="11">The sequence shown here is derived from an EMBL/GenBank/DDBJ whole genome shotgun (WGS) entry which is preliminary data.</text>
</comment>
<dbReference type="InterPro" id="IPR055348">
    <property type="entry name" value="DctQ"/>
</dbReference>
<evidence type="ECO:0000313" key="12">
    <source>
        <dbReference type="Proteomes" id="UP000622707"/>
    </source>
</evidence>
<proteinExistence type="inferred from homology"/>
<dbReference type="Proteomes" id="UP000622707">
    <property type="component" value="Unassembled WGS sequence"/>
</dbReference>
<dbReference type="RefSeq" id="WP_201687803.1">
    <property type="nucleotide sequence ID" value="NZ_JAEQND010000003.1"/>
</dbReference>
<comment type="function">
    <text evidence="9">Part of the tripartite ATP-independent periplasmic (TRAP) transport system.</text>
</comment>
<dbReference type="Pfam" id="PF04290">
    <property type="entry name" value="DctQ"/>
    <property type="match status" value="1"/>
</dbReference>
<organism evidence="11 12">
    <name type="scientific">Ramlibacter alkalitolerans</name>
    <dbReference type="NCBI Taxonomy" id="2039631"/>
    <lineage>
        <taxon>Bacteria</taxon>
        <taxon>Pseudomonadati</taxon>
        <taxon>Pseudomonadota</taxon>
        <taxon>Betaproteobacteria</taxon>
        <taxon>Burkholderiales</taxon>
        <taxon>Comamonadaceae</taxon>
        <taxon>Ramlibacter</taxon>
    </lineage>
</organism>
<evidence type="ECO:0000313" key="11">
    <source>
        <dbReference type="EMBL" id="MBL0424551.1"/>
    </source>
</evidence>
<evidence type="ECO:0000256" key="7">
    <source>
        <dbReference type="ARBA" id="ARBA00023136"/>
    </source>
</evidence>
<evidence type="ECO:0000256" key="6">
    <source>
        <dbReference type="ARBA" id="ARBA00022989"/>
    </source>
</evidence>
<dbReference type="PANTHER" id="PTHR35011:SF4">
    <property type="entry name" value="SLL1102 PROTEIN"/>
    <property type="match status" value="1"/>
</dbReference>
<dbReference type="EMBL" id="JAEQND010000003">
    <property type="protein sequence ID" value="MBL0424551.1"/>
    <property type="molecule type" value="Genomic_DNA"/>
</dbReference>
<keyword evidence="7 9" id="KW-0472">Membrane</keyword>
<feature type="transmembrane region" description="Helical" evidence="9">
    <location>
        <begin position="77"/>
        <end position="96"/>
    </location>
</feature>
<feature type="transmembrane region" description="Helical" evidence="9">
    <location>
        <begin position="36"/>
        <end position="57"/>
    </location>
</feature>